<reference evidence="6 7" key="1">
    <citation type="submission" date="2018-11" db="EMBL/GenBank/DDBJ databases">
        <title>Complete genome sequence of Paenibacillus baekrokdamisoli strain KCTC 33723.</title>
        <authorList>
            <person name="Kang S.W."/>
            <person name="Lee K.C."/>
            <person name="Kim K.K."/>
            <person name="Kim J.S."/>
            <person name="Kim D.S."/>
            <person name="Ko S.H."/>
            <person name="Yang S.H."/>
            <person name="Lee J.S."/>
        </authorList>
    </citation>
    <scope>NUCLEOTIDE SEQUENCE [LARGE SCALE GENOMIC DNA]</scope>
    <source>
        <strain evidence="6 7">KCTC 33723</strain>
    </source>
</reference>
<evidence type="ECO:0000256" key="4">
    <source>
        <dbReference type="ARBA" id="ARBA00022729"/>
    </source>
</evidence>
<keyword evidence="7" id="KW-1185">Reference proteome</keyword>
<dbReference type="GO" id="GO:0030288">
    <property type="term" value="C:outer membrane-bounded periplasmic space"/>
    <property type="evidence" value="ECO:0007669"/>
    <property type="project" value="TreeGrafter"/>
</dbReference>
<evidence type="ECO:0000256" key="2">
    <source>
        <dbReference type="ARBA" id="ARBA00008814"/>
    </source>
</evidence>
<feature type="compositionally biased region" description="Low complexity" evidence="5">
    <location>
        <begin position="33"/>
        <end position="65"/>
    </location>
</feature>
<evidence type="ECO:0000313" key="6">
    <source>
        <dbReference type="EMBL" id="BBH19056.1"/>
    </source>
</evidence>
<dbReference type="Gene3D" id="3.40.50.1980">
    <property type="entry name" value="Nitrogenase molybdenum iron protein domain"/>
    <property type="match status" value="2"/>
</dbReference>
<dbReference type="Pfam" id="PF01497">
    <property type="entry name" value="Peripla_BP_2"/>
    <property type="match status" value="1"/>
</dbReference>
<name>A0A3G9IL52_9BACL</name>
<dbReference type="AlphaFoldDB" id="A0A3G9IL52"/>
<dbReference type="PROSITE" id="PS50983">
    <property type="entry name" value="FE_B12_PBP"/>
    <property type="match status" value="1"/>
</dbReference>
<dbReference type="GO" id="GO:1901678">
    <property type="term" value="P:iron coordination entity transport"/>
    <property type="evidence" value="ECO:0007669"/>
    <property type="project" value="UniProtKB-ARBA"/>
</dbReference>
<sequence>MKQVRSILAVLALIVVMGVMLLGCAGGNKDENTAGAESGTKAGSSGSGNKTGSSSGAPESNSSEESATRSYTDYKGHKVVIPVAPKRVIFAGETTGDLIELGIQPVGIFGGTALKGRLYEHELTQAEDIGFPINLEKVTSLNPDFIIVGDTDPQAYENLVKIAPTIMLDTFAALDKRITELGDLFGKKQEAADWLKAYDTKAAAMWKQLHETVLKPGETASVFTYYPGDRLFVMARAGLPQLLYGKGGFKATAPIQKILDAGDGFKTISLETIEQVAGDHIFILGPVADEAKQSTEDLLKNPIWKSLPAVKKGHVYSLDILKSDSDAYTRKWLLEELPKMLSK</sequence>
<dbReference type="OrthoDB" id="2660924at2"/>
<dbReference type="RefSeq" id="WP_125653459.1">
    <property type="nucleotide sequence ID" value="NZ_AP019308.1"/>
</dbReference>
<evidence type="ECO:0000256" key="1">
    <source>
        <dbReference type="ARBA" id="ARBA00004196"/>
    </source>
</evidence>
<comment type="similarity">
    <text evidence="2">Belongs to the bacterial solute-binding protein 8 family.</text>
</comment>
<evidence type="ECO:0000256" key="5">
    <source>
        <dbReference type="SAM" id="MobiDB-lite"/>
    </source>
</evidence>
<dbReference type="PANTHER" id="PTHR30532:SF26">
    <property type="entry name" value="IRON(3+)-HYDROXAMATE-BINDING PROTEIN FHUD"/>
    <property type="match status" value="1"/>
</dbReference>
<evidence type="ECO:0000313" key="7">
    <source>
        <dbReference type="Proteomes" id="UP000275368"/>
    </source>
</evidence>
<keyword evidence="4" id="KW-0732">Signal</keyword>
<organism evidence="6 7">
    <name type="scientific">Paenibacillus baekrokdamisoli</name>
    <dbReference type="NCBI Taxonomy" id="1712516"/>
    <lineage>
        <taxon>Bacteria</taxon>
        <taxon>Bacillati</taxon>
        <taxon>Bacillota</taxon>
        <taxon>Bacilli</taxon>
        <taxon>Bacillales</taxon>
        <taxon>Paenibacillaceae</taxon>
        <taxon>Paenibacillus</taxon>
    </lineage>
</organism>
<dbReference type="PANTHER" id="PTHR30532">
    <property type="entry name" value="IRON III DICITRATE-BINDING PERIPLASMIC PROTEIN"/>
    <property type="match status" value="1"/>
</dbReference>
<dbReference type="KEGG" id="pbk:Back11_04010"/>
<dbReference type="Proteomes" id="UP000275368">
    <property type="component" value="Chromosome"/>
</dbReference>
<gene>
    <name evidence="6" type="ORF">Back11_04010</name>
</gene>
<protein>
    <submittedName>
        <fullName evidence="6">Uncharacterized protein</fullName>
    </submittedName>
</protein>
<comment type="subcellular location">
    <subcellularLocation>
        <location evidence="1">Cell envelope</location>
    </subcellularLocation>
</comment>
<feature type="region of interest" description="Disordered" evidence="5">
    <location>
        <begin position="32"/>
        <end position="69"/>
    </location>
</feature>
<dbReference type="SUPFAM" id="SSF53807">
    <property type="entry name" value="Helical backbone' metal receptor"/>
    <property type="match status" value="1"/>
</dbReference>
<dbReference type="PROSITE" id="PS51257">
    <property type="entry name" value="PROKAR_LIPOPROTEIN"/>
    <property type="match status" value="1"/>
</dbReference>
<dbReference type="InterPro" id="IPR002491">
    <property type="entry name" value="ABC_transptr_periplasmic_BD"/>
</dbReference>
<dbReference type="InterPro" id="IPR051313">
    <property type="entry name" value="Bact_iron-sidero_bind"/>
</dbReference>
<evidence type="ECO:0000256" key="3">
    <source>
        <dbReference type="ARBA" id="ARBA00022448"/>
    </source>
</evidence>
<dbReference type="EMBL" id="AP019308">
    <property type="protein sequence ID" value="BBH19056.1"/>
    <property type="molecule type" value="Genomic_DNA"/>
</dbReference>
<accession>A0A3G9IL52</accession>
<proteinExistence type="inferred from homology"/>
<keyword evidence="3" id="KW-0813">Transport</keyword>